<sequence>MSTHAEERSDEEKDLSPSLAETLLPPEDSPTSAGEASESPEVAEASPPAVEEVAALEGEAVNIDDEDEEKKKKKDTPEGLVWVALVNSKTVEKFRCVKALIPKELSITEIRRATCAKVGCPFKELQLQVWLVL</sequence>
<feature type="compositionally biased region" description="Low complexity" evidence="1">
    <location>
        <begin position="32"/>
        <end position="49"/>
    </location>
</feature>
<comment type="caution">
    <text evidence="2">The sequence shown here is derived from an EMBL/GenBank/DDBJ whole genome shotgun (WGS) entry which is preliminary data.</text>
</comment>
<dbReference type="Proteomes" id="UP000604046">
    <property type="component" value="Unassembled WGS sequence"/>
</dbReference>
<dbReference type="EMBL" id="CAJNDS010002088">
    <property type="protein sequence ID" value="CAE7318570.1"/>
    <property type="molecule type" value="Genomic_DNA"/>
</dbReference>
<protein>
    <submittedName>
        <fullName evidence="2">Uncharacterized protein</fullName>
    </submittedName>
</protein>
<proteinExistence type="predicted"/>
<name>A0A812NS96_9DINO</name>
<keyword evidence="3" id="KW-1185">Reference proteome</keyword>
<accession>A0A812NS96</accession>
<reference evidence="2" key="1">
    <citation type="submission" date="2021-02" db="EMBL/GenBank/DDBJ databases">
        <authorList>
            <person name="Dougan E. K."/>
            <person name="Rhodes N."/>
            <person name="Thang M."/>
            <person name="Chan C."/>
        </authorList>
    </citation>
    <scope>NUCLEOTIDE SEQUENCE</scope>
</reference>
<gene>
    <name evidence="2" type="ORF">SNAT2548_LOCUS16700</name>
</gene>
<feature type="compositionally biased region" description="Basic and acidic residues" evidence="1">
    <location>
        <begin position="1"/>
        <end position="15"/>
    </location>
</feature>
<evidence type="ECO:0000313" key="2">
    <source>
        <dbReference type="EMBL" id="CAE7318570.1"/>
    </source>
</evidence>
<dbReference type="OrthoDB" id="439668at2759"/>
<evidence type="ECO:0000313" key="3">
    <source>
        <dbReference type="Proteomes" id="UP000604046"/>
    </source>
</evidence>
<feature type="region of interest" description="Disordered" evidence="1">
    <location>
        <begin position="1"/>
        <end position="49"/>
    </location>
</feature>
<organism evidence="2 3">
    <name type="scientific">Symbiodinium natans</name>
    <dbReference type="NCBI Taxonomy" id="878477"/>
    <lineage>
        <taxon>Eukaryota</taxon>
        <taxon>Sar</taxon>
        <taxon>Alveolata</taxon>
        <taxon>Dinophyceae</taxon>
        <taxon>Suessiales</taxon>
        <taxon>Symbiodiniaceae</taxon>
        <taxon>Symbiodinium</taxon>
    </lineage>
</organism>
<dbReference type="AlphaFoldDB" id="A0A812NS96"/>
<evidence type="ECO:0000256" key="1">
    <source>
        <dbReference type="SAM" id="MobiDB-lite"/>
    </source>
</evidence>